<dbReference type="EMBL" id="JYDO01000146">
    <property type="protein sequence ID" value="KRZ69063.1"/>
    <property type="molecule type" value="Genomic_DNA"/>
</dbReference>
<protein>
    <submittedName>
        <fullName evidence="1">Uncharacterized protein</fullName>
    </submittedName>
</protein>
<proteinExistence type="predicted"/>
<evidence type="ECO:0000313" key="1">
    <source>
        <dbReference type="EMBL" id="KRZ69063.1"/>
    </source>
</evidence>
<dbReference type="OrthoDB" id="10406237at2759"/>
<organism evidence="1 2">
    <name type="scientific">Trichinella papuae</name>
    <dbReference type="NCBI Taxonomy" id="268474"/>
    <lineage>
        <taxon>Eukaryota</taxon>
        <taxon>Metazoa</taxon>
        <taxon>Ecdysozoa</taxon>
        <taxon>Nematoda</taxon>
        <taxon>Enoplea</taxon>
        <taxon>Dorylaimia</taxon>
        <taxon>Trichinellida</taxon>
        <taxon>Trichinellidae</taxon>
        <taxon>Trichinella</taxon>
    </lineage>
</organism>
<dbReference type="Proteomes" id="UP000054843">
    <property type="component" value="Unassembled WGS sequence"/>
</dbReference>
<keyword evidence="2" id="KW-1185">Reference proteome</keyword>
<name>A0A0V1MBE7_9BILA</name>
<accession>A0A0V1MBE7</accession>
<gene>
    <name evidence="1" type="ORF">T10_10352</name>
</gene>
<reference evidence="1 2" key="1">
    <citation type="submission" date="2015-01" db="EMBL/GenBank/DDBJ databases">
        <title>Evolution of Trichinella species and genotypes.</title>
        <authorList>
            <person name="Korhonen P.K."/>
            <person name="Edoardo P."/>
            <person name="Giuseppe L.R."/>
            <person name="Gasser R.B."/>
        </authorList>
    </citation>
    <scope>NUCLEOTIDE SEQUENCE [LARGE SCALE GENOMIC DNA]</scope>
    <source>
        <strain evidence="1">ISS1980</strain>
    </source>
</reference>
<sequence length="229" mass="26668">MHRFSKHFELFDDIDPQYKRYYFEKTSPLMCMIKFGPSHEGSPGCAIAAVYFGLMWNNVDNHSPPYADTVIGPNSQQWVGSQDEWLSHTLKESIFDVIKVLWCTELSISNLPWHIYPSNTFHFIFSVKSLFINLKPFASQLAVCTCSFSKREAQFTFRINLSREKLDQEKTNNFNCHLKIRYGKTQESMPRIFFNVNNATHYCILTRSVACFSRNYNEQLVKGSVENAK</sequence>
<dbReference type="AlphaFoldDB" id="A0A0V1MBE7"/>
<evidence type="ECO:0000313" key="2">
    <source>
        <dbReference type="Proteomes" id="UP000054843"/>
    </source>
</evidence>
<comment type="caution">
    <text evidence="1">The sequence shown here is derived from an EMBL/GenBank/DDBJ whole genome shotgun (WGS) entry which is preliminary data.</text>
</comment>